<reference evidence="1" key="1">
    <citation type="journal article" date="2014" name="Int. J. Syst. Evol. Microbiol.">
        <title>Complete genome sequence of Corynebacterium casei LMG S-19264T (=DSM 44701T), isolated from a smear-ripened cheese.</title>
        <authorList>
            <consortium name="US DOE Joint Genome Institute (JGI-PGF)"/>
            <person name="Walter F."/>
            <person name="Albersmeier A."/>
            <person name="Kalinowski J."/>
            <person name="Ruckert C."/>
        </authorList>
    </citation>
    <scope>NUCLEOTIDE SEQUENCE</scope>
    <source>
        <strain evidence="1">JCM 3035</strain>
    </source>
</reference>
<name>A0A917QR65_9ACTN</name>
<evidence type="ECO:0000313" key="2">
    <source>
        <dbReference type="Proteomes" id="UP000637788"/>
    </source>
</evidence>
<comment type="caution">
    <text evidence="1">The sequence shown here is derived from an EMBL/GenBank/DDBJ whole genome shotgun (WGS) entry which is preliminary data.</text>
</comment>
<organism evidence="1 2">
    <name type="scientific">Streptomyces flaveus</name>
    <dbReference type="NCBI Taxonomy" id="66370"/>
    <lineage>
        <taxon>Bacteria</taxon>
        <taxon>Bacillati</taxon>
        <taxon>Actinomycetota</taxon>
        <taxon>Actinomycetes</taxon>
        <taxon>Kitasatosporales</taxon>
        <taxon>Streptomycetaceae</taxon>
        <taxon>Streptomyces</taxon>
        <taxon>Streptomyces aurantiacus group</taxon>
    </lineage>
</organism>
<evidence type="ECO:0000313" key="1">
    <source>
        <dbReference type="EMBL" id="GGK63628.1"/>
    </source>
</evidence>
<proteinExistence type="predicted"/>
<accession>A0A917QR65</accession>
<dbReference type="Proteomes" id="UP000637788">
    <property type="component" value="Unassembled WGS sequence"/>
</dbReference>
<keyword evidence="2" id="KW-1185">Reference proteome</keyword>
<dbReference type="EMBL" id="BMPQ01000005">
    <property type="protein sequence ID" value="GGK63628.1"/>
    <property type="molecule type" value="Genomic_DNA"/>
</dbReference>
<reference evidence="1" key="2">
    <citation type="submission" date="2020-09" db="EMBL/GenBank/DDBJ databases">
        <authorList>
            <person name="Sun Q."/>
            <person name="Ohkuma M."/>
        </authorList>
    </citation>
    <scope>NUCLEOTIDE SEQUENCE</scope>
    <source>
        <strain evidence="1">JCM 3035</strain>
    </source>
</reference>
<sequence length="62" mass="6322">MVTEILAKPEHRPTVTPLTLSVGKKLQLSITERHLEAEVAHCVGGVAAALLGAGGYGNSAGT</sequence>
<gene>
    <name evidence="1" type="ORF">GCM10010094_25560</name>
</gene>
<protein>
    <submittedName>
        <fullName evidence="1">Uncharacterized protein</fullName>
    </submittedName>
</protein>
<dbReference type="AlphaFoldDB" id="A0A917QR65"/>